<dbReference type="Gene3D" id="3.40.50.150">
    <property type="entry name" value="Vaccinia Virus protein VP39"/>
    <property type="match status" value="1"/>
</dbReference>
<evidence type="ECO:0000313" key="2">
    <source>
        <dbReference type="Proteomes" id="UP000216451"/>
    </source>
</evidence>
<protein>
    <submittedName>
        <fullName evidence="1">Restriction endonuclease subunit M</fullName>
    </submittedName>
</protein>
<accession>A0A261G8G6</accession>
<name>A0A261G8G6_9BIFI</name>
<proteinExistence type="predicted"/>
<evidence type="ECO:0000313" key="1">
    <source>
        <dbReference type="EMBL" id="OZG67710.1"/>
    </source>
</evidence>
<keyword evidence="1" id="KW-0378">Hydrolase</keyword>
<gene>
    <name evidence="1" type="ORF">BAQU_0354</name>
</gene>
<dbReference type="GO" id="GO:0004519">
    <property type="term" value="F:endonuclease activity"/>
    <property type="evidence" value="ECO:0007669"/>
    <property type="project" value="UniProtKB-KW"/>
</dbReference>
<keyword evidence="2" id="KW-1185">Reference proteome</keyword>
<organism evidence="1 2">
    <name type="scientific">Bifidobacterium aquikefiri</name>
    <dbReference type="NCBI Taxonomy" id="1653207"/>
    <lineage>
        <taxon>Bacteria</taxon>
        <taxon>Bacillati</taxon>
        <taxon>Actinomycetota</taxon>
        <taxon>Actinomycetes</taxon>
        <taxon>Bifidobacteriales</taxon>
        <taxon>Bifidobacteriaceae</taxon>
        <taxon>Bifidobacterium</taxon>
    </lineage>
</organism>
<dbReference type="Proteomes" id="UP000216451">
    <property type="component" value="Unassembled WGS sequence"/>
</dbReference>
<dbReference type="EMBL" id="MWXA01000003">
    <property type="protein sequence ID" value="OZG67710.1"/>
    <property type="molecule type" value="Genomic_DNA"/>
</dbReference>
<dbReference type="InterPro" id="IPR029063">
    <property type="entry name" value="SAM-dependent_MTases_sf"/>
</dbReference>
<comment type="caution">
    <text evidence="1">The sequence shown here is derived from an EMBL/GenBank/DDBJ whole genome shotgun (WGS) entry which is preliminary data.</text>
</comment>
<dbReference type="AlphaFoldDB" id="A0A261G8G6"/>
<dbReference type="REBASE" id="384786">
    <property type="entry name" value="M.Baq28769ORF354P"/>
</dbReference>
<keyword evidence="1" id="KW-0255">Endonuclease</keyword>
<sequence>MAFGDFSEQSMFEKYPRVLDSLLKDRNTDQNILWASDDYAQLGNAYSSHCEIRTALIVGRNRSIIKPRFFKSDELQLSRTKIKAEVYTPSWLCNIQNNIIDDAWFNKRNLFNTPRRHRWITHRAHIAFPNSSDKNWKHYVDERRMEYACGEAPYLVSPYDATTGIKIAPLRRIGLLDRKMRIIHENVTTEAEWLKWAERAFQSIYGFEFQGDSLLLARENLLTTYIDYTNIFLRRSPKEQELLNIATIISWNLWQMDGLTGTIPYQQKSLAEEQIELFSKQKTSKSNMCYIKDWRTKKIESYENLLV</sequence>
<reference evidence="1 2" key="1">
    <citation type="journal article" date="2017" name="BMC Genomics">
        <title>Comparative genomic and phylogenomic analyses of the Bifidobacteriaceae family.</title>
        <authorList>
            <person name="Lugli G.A."/>
            <person name="Milani C."/>
            <person name="Turroni F."/>
            <person name="Duranti S."/>
            <person name="Mancabelli L."/>
            <person name="Mangifesta M."/>
            <person name="Ferrario C."/>
            <person name="Modesto M."/>
            <person name="Mattarelli P."/>
            <person name="Jiri K."/>
            <person name="van Sinderen D."/>
            <person name="Ventura M."/>
        </authorList>
    </citation>
    <scope>NUCLEOTIDE SEQUENCE [LARGE SCALE GENOMIC DNA]</scope>
    <source>
        <strain evidence="1 2">LMG 28769</strain>
    </source>
</reference>
<keyword evidence="1" id="KW-0540">Nuclease</keyword>